<accession>A0ABY8QP12</accession>
<evidence type="ECO:0000256" key="1">
    <source>
        <dbReference type="ARBA" id="ARBA00022679"/>
    </source>
</evidence>
<keyword evidence="5" id="KW-1185">Reference proteome</keyword>
<dbReference type="InterPro" id="IPR056935">
    <property type="entry name" value="Rv0428c-like_C"/>
</dbReference>
<feature type="domain" description="N-acetyltransferase" evidence="3">
    <location>
        <begin position="217"/>
        <end position="361"/>
    </location>
</feature>
<reference evidence="4 5" key="1">
    <citation type="submission" date="2023-05" db="EMBL/GenBank/DDBJ databases">
        <title>Lithophilousrod everest ZFBP1038 complete genpme.</title>
        <authorList>
            <person name="Tian M."/>
        </authorList>
    </citation>
    <scope>NUCLEOTIDE SEQUENCE [LARGE SCALE GENOMIC DNA]</scope>
    <source>
        <strain evidence="4 5">ZFBP1038</strain>
    </source>
</reference>
<dbReference type="PANTHER" id="PTHR43877">
    <property type="entry name" value="AMINOALKYLPHOSPHONATE N-ACETYLTRANSFERASE-RELATED-RELATED"/>
    <property type="match status" value="1"/>
</dbReference>
<proteinExistence type="predicted"/>
<organism evidence="4 5">
    <name type="scientific">Saxibacter everestensis</name>
    <dbReference type="NCBI Taxonomy" id="2909229"/>
    <lineage>
        <taxon>Bacteria</taxon>
        <taxon>Bacillati</taxon>
        <taxon>Actinomycetota</taxon>
        <taxon>Actinomycetes</taxon>
        <taxon>Micrococcales</taxon>
        <taxon>Brevibacteriaceae</taxon>
        <taxon>Saxibacter</taxon>
    </lineage>
</organism>
<dbReference type="PROSITE" id="PS51186">
    <property type="entry name" value="GNAT"/>
    <property type="match status" value="1"/>
</dbReference>
<dbReference type="CDD" id="cd04301">
    <property type="entry name" value="NAT_SF"/>
    <property type="match status" value="1"/>
</dbReference>
<dbReference type="RefSeq" id="WP_349637347.1">
    <property type="nucleotide sequence ID" value="NZ_CP090958.1"/>
</dbReference>
<name>A0ABY8QP12_9MICO</name>
<dbReference type="Pfam" id="PF24553">
    <property type="entry name" value="Rv0428c_C"/>
    <property type="match status" value="1"/>
</dbReference>
<gene>
    <name evidence="4" type="ORF">LWF01_10490</name>
</gene>
<sequence>MTHDTAGAPSSDPQSWKAGTRVVVRYSLTSGGLSDALGTVTANSAEALTVHTRSGDISVPHTSIVLGHEVPPAPERRGAAHRALGPSGLQRIFAATWRPRESAWLHADNVRQELAGAEGEADESGETRERGWLLRAAGGYTSRANSALALDDPGMPPGPTIEAVSRWYSERSLTPAVCVFAVQGEVHPAEAALDEAGWQSAKPTVAMTAASIEVAGGAIRPADLQSPDWACVLSDEPSDDFYAGLGHPTAEGRPTPLHELLTCAPQQMFLTVSSVANGQPAGIARLAISQRWAVLSDVNVNPVIRRGGVGTLMVRLLAAHAYQQGFRSLALQVEEQNEAALRAYQNLGFTEHHRYHYRVKR</sequence>
<dbReference type="Gene3D" id="3.40.630.30">
    <property type="match status" value="1"/>
</dbReference>
<protein>
    <submittedName>
        <fullName evidence="4">GNAT family N-acetyltransferase</fullName>
    </submittedName>
</protein>
<dbReference type="InterPro" id="IPR000182">
    <property type="entry name" value="GNAT_dom"/>
</dbReference>
<dbReference type="EMBL" id="CP090958">
    <property type="protein sequence ID" value="WGW10566.1"/>
    <property type="molecule type" value="Genomic_DNA"/>
</dbReference>
<dbReference type="InterPro" id="IPR050832">
    <property type="entry name" value="Bact_Acetyltransf"/>
</dbReference>
<dbReference type="InterPro" id="IPR016181">
    <property type="entry name" value="Acyl_CoA_acyltransferase"/>
</dbReference>
<dbReference type="SUPFAM" id="SSF55729">
    <property type="entry name" value="Acyl-CoA N-acyltransferases (Nat)"/>
    <property type="match status" value="1"/>
</dbReference>
<keyword evidence="2" id="KW-0012">Acyltransferase</keyword>
<keyword evidence="1" id="KW-0808">Transferase</keyword>
<dbReference type="Proteomes" id="UP001209083">
    <property type="component" value="Chromosome"/>
</dbReference>
<evidence type="ECO:0000259" key="3">
    <source>
        <dbReference type="PROSITE" id="PS51186"/>
    </source>
</evidence>
<evidence type="ECO:0000256" key="2">
    <source>
        <dbReference type="ARBA" id="ARBA00023315"/>
    </source>
</evidence>
<evidence type="ECO:0000313" key="5">
    <source>
        <dbReference type="Proteomes" id="UP001209083"/>
    </source>
</evidence>
<evidence type="ECO:0000313" key="4">
    <source>
        <dbReference type="EMBL" id="WGW10566.1"/>
    </source>
</evidence>